<evidence type="ECO:0000256" key="1">
    <source>
        <dbReference type="SAM" id="MobiDB-lite"/>
    </source>
</evidence>
<keyword evidence="3" id="KW-1185">Reference proteome</keyword>
<evidence type="ECO:0000313" key="3">
    <source>
        <dbReference type="Proteomes" id="UP001303046"/>
    </source>
</evidence>
<comment type="caution">
    <text evidence="2">The sequence shown here is derived from an EMBL/GenBank/DDBJ whole genome shotgun (WGS) entry which is preliminary data.</text>
</comment>
<feature type="compositionally biased region" description="Basic and acidic residues" evidence="1">
    <location>
        <begin position="48"/>
        <end position="58"/>
    </location>
</feature>
<protein>
    <submittedName>
        <fullName evidence="2">Uncharacterized protein</fullName>
    </submittedName>
</protein>
<organism evidence="2 3">
    <name type="scientific">Necator americanus</name>
    <name type="common">Human hookworm</name>
    <dbReference type="NCBI Taxonomy" id="51031"/>
    <lineage>
        <taxon>Eukaryota</taxon>
        <taxon>Metazoa</taxon>
        <taxon>Ecdysozoa</taxon>
        <taxon>Nematoda</taxon>
        <taxon>Chromadorea</taxon>
        <taxon>Rhabditida</taxon>
        <taxon>Rhabditina</taxon>
        <taxon>Rhabditomorpha</taxon>
        <taxon>Strongyloidea</taxon>
        <taxon>Ancylostomatidae</taxon>
        <taxon>Bunostominae</taxon>
        <taxon>Necator</taxon>
    </lineage>
</organism>
<reference evidence="2 3" key="1">
    <citation type="submission" date="2023-08" db="EMBL/GenBank/DDBJ databases">
        <title>A Necator americanus chromosomal reference genome.</title>
        <authorList>
            <person name="Ilik V."/>
            <person name="Petrzelkova K.J."/>
            <person name="Pardy F."/>
            <person name="Fuh T."/>
            <person name="Niatou-Singa F.S."/>
            <person name="Gouil Q."/>
            <person name="Baker L."/>
            <person name="Ritchie M.E."/>
            <person name="Jex A.R."/>
            <person name="Gazzola D."/>
            <person name="Li H."/>
            <person name="Toshio Fujiwara R."/>
            <person name="Zhan B."/>
            <person name="Aroian R.V."/>
            <person name="Pafco B."/>
            <person name="Schwarz E.M."/>
        </authorList>
    </citation>
    <scope>NUCLEOTIDE SEQUENCE [LARGE SCALE GENOMIC DNA]</scope>
    <source>
        <strain evidence="2 3">Aroian</strain>
        <tissue evidence="2">Whole animal</tissue>
    </source>
</reference>
<evidence type="ECO:0000313" key="2">
    <source>
        <dbReference type="EMBL" id="KAK6736605.1"/>
    </source>
</evidence>
<dbReference type="Proteomes" id="UP001303046">
    <property type="component" value="Unassembled WGS sequence"/>
</dbReference>
<feature type="region of interest" description="Disordered" evidence="1">
    <location>
        <begin position="17"/>
        <end position="58"/>
    </location>
</feature>
<proteinExistence type="predicted"/>
<gene>
    <name evidence="2" type="primary">Necator_chrII.g7147</name>
    <name evidence="2" type="ORF">RB195_019354</name>
</gene>
<dbReference type="EMBL" id="JAVFWL010000002">
    <property type="protein sequence ID" value="KAK6736605.1"/>
    <property type="molecule type" value="Genomic_DNA"/>
</dbReference>
<sequence length="81" mass="9402">MKSDGCHYDYGLRGRQLETRKMHGNGETDGSRMPHLRSTELTYPNSPKNEHEERPDLGGRKRALWVAYKSIEEVVKKTRNT</sequence>
<feature type="compositionally biased region" description="Basic and acidic residues" evidence="1">
    <location>
        <begin position="17"/>
        <end position="32"/>
    </location>
</feature>
<name>A0ABR1CGL4_NECAM</name>
<accession>A0ABR1CGL4</accession>